<dbReference type="AlphaFoldDB" id="A0A1D9P4T2"/>
<accession>A0A1D9P4T2</accession>
<dbReference type="OrthoDB" id="9771846at2"/>
<dbReference type="RefSeq" id="WP_071176956.1">
    <property type="nucleotide sequence ID" value="NZ_CP017831.1"/>
</dbReference>
<dbReference type="KEGG" id="bhu:bhn_I2311"/>
<evidence type="ECO:0000313" key="1">
    <source>
        <dbReference type="EMBL" id="AOZ97344.1"/>
    </source>
</evidence>
<dbReference type="Proteomes" id="UP000179284">
    <property type="component" value="Chromosome I"/>
</dbReference>
<reference evidence="2" key="1">
    <citation type="submission" date="2016-10" db="EMBL/GenBank/DDBJ databases">
        <title>The complete genome sequence of the rumen bacterium Butyrivibrio hungatei MB2003.</title>
        <authorList>
            <person name="Palevich N."/>
            <person name="Kelly W.J."/>
            <person name="Leahy S.C."/>
            <person name="Altermann E."/>
            <person name="Rakonjac J."/>
            <person name="Attwood G.T."/>
        </authorList>
    </citation>
    <scope>NUCLEOTIDE SEQUENCE [LARGE SCALE GENOMIC DNA]</scope>
    <source>
        <strain evidence="2">MB2003</strain>
    </source>
</reference>
<dbReference type="Pfam" id="PF20102">
    <property type="entry name" value="DUF6492"/>
    <property type="match status" value="1"/>
</dbReference>
<keyword evidence="2" id="KW-1185">Reference proteome</keyword>
<dbReference type="EMBL" id="CP017831">
    <property type="protein sequence ID" value="AOZ97344.1"/>
    <property type="molecule type" value="Genomic_DNA"/>
</dbReference>
<organism evidence="1 2">
    <name type="scientific">Butyrivibrio hungatei</name>
    <dbReference type="NCBI Taxonomy" id="185008"/>
    <lineage>
        <taxon>Bacteria</taxon>
        <taxon>Bacillati</taxon>
        <taxon>Bacillota</taxon>
        <taxon>Clostridia</taxon>
        <taxon>Lachnospirales</taxon>
        <taxon>Lachnospiraceae</taxon>
        <taxon>Butyrivibrio</taxon>
    </lineage>
</organism>
<sequence>MTNSNDHKYPCIIPAVPEDFNRAKATLHYLFEFLPVSKIVFIGPSSLEPLVNETDDSDLTIEYINENSLVPFSKVKEVYDPILAAATTKAISTVNWYYQQFLKMAYANVCEEEYYLSWDADTIPVKKIEMFSENGKPYFDVKPEFNTSYFVTIERLFGYTKIIQDSFISEHMVFNKDFMLEMIAEIEKTSFEGEAFYEKILSAVGTDNLKLGFSEFETFGTFVAMRHQSAYMLRKWKSFRNANFFVDISDITPEDIKWLSKDYHAATFEKYHETEDILTGLFRDPRYREKLSPEQFYIAILESGAMGEYKDGKLKVGDSYYPI</sequence>
<gene>
    <name evidence="1" type="ORF">bhn_I2311</name>
</gene>
<evidence type="ECO:0000313" key="2">
    <source>
        <dbReference type="Proteomes" id="UP000179284"/>
    </source>
</evidence>
<name>A0A1D9P4T2_9FIRM</name>
<protein>
    <submittedName>
        <fullName evidence="1">Uncharacterized protein</fullName>
    </submittedName>
</protein>
<dbReference type="InterPro" id="IPR045499">
    <property type="entry name" value="DUF6492"/>
</dbReference>
<proteinExistence type="predicted"/>